<dbReference type="Proteomes" id="UP000694545">
    <property type="component" value="Unplaced"/>
</dbReference>
<dbReference type="PANTHER" id="PTHR47499">
    <property type="entry name" value="SERINE PROTEASE INHIBITOR KAZAL-TYPE 7 SPINK7"/>
    <property type="match status" value="1"/>
</dbReference>
<proteinExistence type="predicted"/>
<dbReference type="PROSITE" id="PS51465">
    <property type="entry name" value="KAZAL_2"/>
    <property type="match status" value="3"/>
</dbReference>
<evidence type="ECO:0000256" key="3">
    <source>
        <dbReference type="ARBA" id="ARBA00023157"/>
    </source>
</evidence>
<dbReference type="FunFam" id="3.30.60.30:FF:000037">
    <property type="entry name" value="Ovomucoid"/>
    <property type="match status" value="1"/>
</dbReference>
<comment type="subcellular location">
    <subcellularLocation>
        <location evidence="1">Secreted</location>
    </subcellularLocation>
</comment>
<feature type="domain" description="Kazal-like" evidence="5">
    <location>
        <begin position="147"/>
        <end position="198"/>
    </location>
</feature>
<dbReference type="Ensembl" id="ENSVKKT00000023070.1">
    <property type="protein sequence ID" value="ENSVKKP00000022512.1"/>
    <property type="gene ID" value="ENSVKKG00000014986.1"/>
</dbReference>
<dbReference type="AlphaFoldDB" id="A0A8D2LIW0"/>
<dbReference type="SUPFAM" id="SSF100895">
    <property type="entry name" value="Kazal-type serine protease inhibitors"/>
    <property type="match status" value="3"/>
</dbReference>
<name>A0A8D2LIW0_VARKO</name>
<keyword evidence="3" id="KW-1015">Disulfide bond</keyword>
<keyword evidence="4" id="KW-0732">Signal</keyword>
<evidence type="ECO:0000256" key="1">
    <source>
        <dbReference type="ARBA" id="ARBA00004613"/>
    </source>
</evidence>
<dbReference type="InterPro" id="IPR002350">
    <property type="entry name" value="Kazal_dom"/>
</dbReference>
<keyword evidence="2" id="KW-0964">Secreted</keyword>
<evidence type="ECO:0000256" key="2">
    <source>
        <dbReference type="ARBA" id="ARBA00022525"/>
    </source>
</evidence>
<feature type="chain" id="PRO_5034735823" description="Kazal-like domain-containing protein" evidence="4">
    <location>
        <begin position="16"/>
        <end position="201"/>
    </location>
</feature>
<keyword evidence="7" id="KW-1185">Reference proteome</keyword>
<dbReference type="PROSITE" id="PS00282">
    <property type="entry name" value="KAZAL_1"/>
    <property type="match status" value="1"/>
</dbReference>
<evidence type="ECO:0000259" key="5">
    <source>
        <dbReference type="PROSITE" id="PS51465"/>
    </source>
</evidence>
<sequence>MYVILTFCFTGFSLSLWSPDRDRCMHSHFLEKQNKSSWMGRVLCRTSAREVCGTDGQTYRNECMLCNKILHGNGCKAQERAWRRRIAGKASQATTNEDDSERIVCPYIIKQVCGTDGKTYSNECEICRHNLEFSNVKKKHDGVCLESIDCSEFQNKVAYCTRESSPHCGTDGHTYGNKCAFCKAVDVTGTQHYSNCTIFLP</sequence>
<dbReference type="SMART" id="SM00280">
    <property type="entry name" value="KAZAL"/>
    <property type="match status" value="3"/>
</dbReference>
<accession>A0A8D2LIW0</accession>
<evidence type="ECO:0000313" key="7">
    <source>
        <dbReference type="Proteomes" id="UP000694545"/>
    </source>
</evidence>
<dbReference type="Pfam" id="PF00050">
    <property type="entry name" value="Kazal_1"/>
    <property type="match status" value="3"/>
</dbReference>
<dbReference type="GO" id="GO:0005576">
    <property type="term" value="C:extracellular region"/>
    <property type="evidence" value="ECO:0007669"/>
    <property type="project" value="UniProtKB-SubCell"/>
</dbReference>
<reference evidence="6" key="2">
    <citation type="submission" date="2025-09" db="UniProtKB">
        <authorList>
            <consortium name="Ensembl"/>
        </authorList>
    </citation>
    <scope>IDENTIFICATION</scope>
</reference>
<feature type="domain" description="Kazal-like" evidence="5">
    <location>
        <begin position="93"/>
        <end position="146"/>
    </location>
</feature>
<dbReference type="InterPro" id="IPR036058">
    <property type="entry name" value="Kazal_dom_sf"/>
</dbReference>
<evidence type="ECO:0000256" key="4">
    <source>
        <dbReference type="SAM" id="SignalP"/>
    </source>
</evidence>
<reference evidence="6" key="1">
    <citation type="submission" date="2025-08" db="UniProtKB">
        <authorList>
            <consortium name="Ensembl"/>
        </authorList>
    </citation>
    <scope>IDENTIFICATION</scope>
</reference>
<dbReference type="Gene3D" id="3.30.60.30">
    <property type="match status" value="3"/>
</dbReference>
<feature type="signal peptide" evidence="4">
    <location>
        <begin position="1"/>
        <end position="15"/>
    </location>
</feature>
<feature type="domain" description="Kazal-like" evidence="5">
    <location>
        <begin position="44"/>
        <end position="77"/>
    </location>
</feature>
<organism evidence="6 7">
    <name type="scientific">Varanus komodoensis</name>
    <name type="common">Komodo dragon</name>
    <dbReference type="NCBI Taxonomy" id="61221"/>
    <lineage>
        <taxon>Eukaryota</taxon>
        <taxon>Metazoa</taxon>
        <taxon>Chordata</taxon>
        <taxon>Craniata</taxon>
        <taxon>Vertebrata</taxon>
        <taxon>Euteleostomi</taxon>
        <taxon>Lepidosauria</taxon>
        <taxon>Squamata</taxon>
        <taxon>Bifurcata</taxon>
        <taxon>Unidentata</taxon>
        <taxon>Episquamata</taxon>
        <taxon>Toxicofera</taxon>
        <taxon>Anguimorpha</taxon>
        <taxon>Paleoanguimorpha</taxon>
        <taxon>Varanoidea</taxon>
        <taxon>Varanidae</taxon>
        <taxon>Varanus</taxon>
    </lineage>
</organism>
<dbReference type="InterPro" id="IPR050159">
    <property type="entry name" value="Kazal-type_SerProtInhib"/>
</dbReference>
<dbReference type="CDD" id="cd00104">
    <property type="entry name" value="KAZAL_FS"/>
    <property type="match status" value="1"/>
</dbReference>
<dbReference type="PANTHER" id="PTHR47499:SF1">
    <property type="entry name" value="SERINE PROTEASE INHIBITOR KAZAL-TYPE 7"/>
    <property type="match status" value="1"/>
</dbReference>
<protein>
    <recommendedName>
        <fullName evidence="5">Kazal-like domain-containing protein</fullName>
    </recommendedName>
</protein>
<evidence type="ECO:0000313" key="6">
    <source>
        <dbReference type="Ensembl" id="ENSVKKP00000022512.1"/>
    </source>
</evidence>